<reference evidence="9" key="1">
    <citation type="submission" date="2016-10" db="EMBL/GenBank/DDBJ databases">
        <authorList>
            <person name="Varghese N."/>
            <person name="Submissions S."/>
        </authorList>
    </citation>
    <scope>NUCLEOTIDE SEQUENCE [LARGE SCALE GENOMIC DNA]</scope>
    <source>
        <strain evidence="9">DSM 13327</strain>
    </source>
</reference>
<keyword evidence="5 7" id="KW-1133">Transmembrane helix</keyword>
<feature type="transmembrane region" description="Helical" evidence="7">
    <location>
        <begin position="75"/>
        <end position="96"/>
    </location>
</feature>
<feature type="transmembrane region" description="Helical" evidence="7">
    <location>
        <begin position="108"/>
        <end position="125"/>
    </location>
</feature>
<evidence type="ECO:0000256" key="6">
    <source>
        <dbReference type="ARBA" id="ARBA00023136"/>
    </source>
</evidence>
<evidence type="ECO:0000313" key="9">
    <source>
        <dbReference type="Proteomes" id="UP000199520"/>
    </source>
</evidence>
<dbReference type="OrthoDB" id="9027281at2"/>
<dbReference type="EMBL" id="FOTS01000029">
    <property type="protein sequence ID" value="SFL97900.1"/>
    <property type="molecule type" value="Genomic_DNA"/>
</dbReference>
<organism evidence="8 9">
    <name type="scientific">Pelosinus propionicus DSM 13327</name>
    <dbReference type="NCBI Taxonomy" id="1123291"/>
    <lineage>
        <taxon>Bacteria</taxon>
        <taxon>Bacillati</taxon>
        <taxon>Bacillota</taxon>
        <taxon>Negativicutes</taxon>
        <taxon>Selenomonadales</taxon>
        <taxon>Sporomusaceae</taxon>
        <taxon>Pelosinus</taxon>
    </lineage>
</organism>
<dbReference type="InterPro" id="IPR052518">
    <property type="entry name" value="CHR_Transporter"/>
</dbReference>
<dbReference type="Pfam" id="PF02417">
    <property type="entry name" value="Chromate_transp"/>
    <property type="match status" value="1"/>
</dbReference>
<dbReference type="PANTHER" id="PTHR43663">
    <property type="entry name" value="CHROMATE TRANSPORT PROTEIN-RELATED"/>
    <property type="match status" value="1"/>
</dbReference>
<name>A0A1I4M3X2_9FIRM</name>
<keyword evidence="6 7" id="KW-0472">Membrane</keyword>
<evidence type="ECO:0000256" key="7">
    <source>
        <dbReference type="SAM" id="Phobius"/>
    </source>
</evidence>
<proteinExistence type="inferred from homology"/>
<gene>
    <name evidence="8" type="ORF">SAMN04490355_102951</name>
</gene>
<dbReference type="AlphaFoldDB" id="A0A1I4M3X2"/>
<keyword evidence="4 7" id="KW-0812">Transmembrane</keyword>
<dbReference type="RefSeq" id="WP_090939196.1">
    <property type="nucleotide sequence ID" value="NZ_FOTS01000029.1"/>
</dbReference>
<feature type="transmembrane region" description="Helical" evidence="7">
    <location>
        <begin position="46"/>
        <end position="68"/>
    </location>
</feature>
<dbReference type="Proteomes" id="UP000199520">
    <property type="component" value="Unassembled WGS sequence"/>
</dbReference>
<sequence>MSFELLMVFLKLSLLGFGGGYAIIPLVMDEVEAHNWASADKMADTVAIAAMSPGPVAANVAIGLGLLLNGLPGIIAAFAGTTIPCVVVVWAVAAFFKKASSHPVVQDILYGLKSVIPGIIFFAALKMGMQNNMFLASKPITTGWDVIIGSSHFDGKSVIIIGIIMVMLTKTKVHPILLIIASAVAGILMF</sequence>
<evidence type="ECO:0000256" key="3">
    <source>
        <dbReference type="ARBA" id="ARBA00022475"/>
    </source>
</evidence>
<dbReference type="GO" id="GO:0005886">
    <property type="term" value="C:plasma membrane"/>
    <property type="evidence" value="ECO:0007669"/>
    <property type="project" value="UniProtKB-SubCell"/>
</dbReference>
<dbReference type="STRING" id="1123291.SAMN04490355_102951"/>
<keyword evidence="9" id="KW-1185">Reference proteome</keyword>
<protein>
    <submittedName>
        <fullName evidence="8">Chromate transporter</fullName>
    </submittedName>
</protein>
<accession>A0A1I4M3X2</accession>
<evidence type="ECO:0000256" key="1">
    <source>
        <dbReference type="ARBA" id="ARBA00004651"/>
    </source>
</evidence>
<dbReference type="InterPro" id="IPR003370">
    <property type="entry name" value="Chromate_transpt"/>
</dbReference>
<evidence type="ECO:0000256" key="2">
    <source>
        <dbReference type="ARBA" id="ARBA00005262"/>
    </source>
</evidence>
<comment type="subcellular location">
    <subcellularLocation>
        <location evidence="1">Cell membrane</location>
        <topology evidence="1">Multi-pass membrane protein</topology>
    </subcellularLocation>
</comment>
<keyword evidence="3" id="KW-1003">Cell membrane</keyword>
<evidence type="ECO:0000256" key="5">
    <source>
        <dbReference type="ARBA" id="ARBA00022989"/>
    </source>
</evidence>
<evidence type="ECO:0000313" key="8">
    <source>
        <dbReference type="EMBL" id="SFL97900.1"/>
    </source>
</evidence>
<evidence type="ECO:0000256" key="4">
    <source>
        <dbReference type="ARBA" id="ARBA00022692"/>
    </source>
</evidence>
<dbReference type="GO" id="GO:0015109">
    <property type="term" value="F:chromate transmembrane transporter activity"/>
    <property type="evidence" value="ECO:0007669"/>
    <property type="project" value="InterPro"/>
</dbReference>
<dbReference type="PANTHER" id="PTHR43663:SF1">
    <property type="entry name" value="CHROMATE TRANSPORTER"/>
    <property type="match status" value="1"/>
</dbReference>
<comment type="similarity">
    <text evidence="2">Belongs to the chromate ion transporter (CHR) (TC 2.A.51) family.</text>
</comment>